<gene>
    <name evidence="3" type="ORF">ACRE_070380</name>
</gene>
<evidence type="ECO:0000313" key="3">
    <source>
        <dbReference type="EMBL" id="KFH42224.1"/>
    </source>
</evidence>
<feature type="compositionally biased region" description="Basic and acidic residues" evidence="1">
    <location>
        <begin position="46"/>
        <end position="61"/>
    </location>
</feature>
<evidence type="ECO:0000313" key="4">
    <source>
        <dbReference type="Proteomes" id="UP000029964"/>
    </source>
</evidence>
<dbReference type="EMBL" id="JPKY01000100">
    <property type="protein sequence ID" value="KFH42224.1"/>
    <property type="molecule type" value="Genomic_DNA"/>
</dbReference>
<dbReference type="STRING" id="857340.A0A086SYP2"/>
<dbReference type="Pfam" id="PF04795">
    <property type="entry name" value="PAPA-1"/>
    <property type="match status" value="1"/>
</dbReference>
<feature type="compositionally biased region" description="Acidic residues" evidence="1">
    <location>
        <begin position="253"/>
        <end position="268"/>
    </location>
</feature>
<dbReference type="InterPro" id="IPR029523">
    <property type="entry name" value="INO80B/Ies2"/>
</dbReference>
<dbReference type="SMART" id="SM01406">
    <property type="entry name" value="PAPA-1"/>
    <property type="match status" value="1"/>
</dbReference>
<organism evidence="3 4">
    <name type="scientific">Hapsidospora chrysogenum (strain ATCC 11550 / CBS 779.69 / DSM 880 / IAM 14645 / JCM 23072 / IMI 49137)</name>
    <name type="common">Acremonium chrysogenum</name>
    <dbReference type="NCBI Taxonomy" id="857340"/>
    <lineage>
        <taxon>Eukaryota</taxon>
        <taxon>Fungi</taxon>
        <taxon>Dikarya</taxon>
        <taxon>Ascomycota</taxon>
        <taxon>Pezizomycotina</taxon>
        <taxon>Sordariomycetes</taxon>
        <taxon>Hypocreomycetidae</taxon>
        <taxon>Hypocreales</taxon>
        <taxon>Bionectriaceae</taxon>
        <taxon>Hapsidospora</taxon>
    </lineage>
</organism>
<comment type="caution">
    <text evidence="3">The sequence shown here is derived from an EMBL/GenBank/DDBJ whole genome shotgun (WGS) entry which is preliminary data.</text>
</comment>
<dbReference type="GO" id="GO:0006338">
    <property type="term" value="P:chromatin remodeling"/>
    <property type="evidence" value="ECO:0007669"/>
    <property type="project" value="InterPro"/>
</dbReference>
<reference evidence="4" key="1">
    <citation type="journal article" date="2014" name="Genome Announc.">
        <title>Genome sequence and annotation of Acremonium chrysogenum, producer of the beta-lactam antibiotic cephalosporin C.</title>
        <authorList>
            <person name="Terfehr D."/>
            <person name="Dahlmann T.A."/>
            <person name="Specht T."/>
            <person name="Zadra I."/>
            <person name="Kuernsteiner H."/>
            <person name="Kueck U."/>
        </authorList>
    </citation>
    <scope>NUCLEOTIDE SEQUENCE [LARGE SCALE GENOMIC DNA]</scope>
    <source>
        <strain evidence="4">ATCC 11550 / CBS 779.69 / DSM 880 / IAM 14645 / JCM 23072 / IMI 49137</strain>
    </source>
</reference>
<dbReference type="Proteomes" id="UP000029964">
    <property type="component" value="Unassembled WGS sequence"/>
</dbReference>
<dbReference type="OrthoDB" id="2021186at2759"/>
<feature type="domain" description="INO80 complex subunit B-like conserved region" evidence="2">
    <location>
        <begin position="305"/>
        <end position="389"/>
    </location>
</feature>
<feature type="compositionally biased region" description="Acidic residues" evidence="1">
    <location>
        <begin position="107"/>
        <end position="170"/>
    </location>
</feature>
<feature type="region of interest" description="Disordered" evidence="1">
    <location>
        <begin position="392"/>
        <end position="415"/>
    </location>
</feature>
<feature type="compositionally biased region" description="Acidic residues" evidence="1">
    <location>
        <begin position="201"/>
        <end position="225"/>
    </location>
</feature>
<evidence type="ECO:0000256" key="1">
    <source>
        <dbReference type="SAM" id="MobiDB-lite"/>
    </source>
</evidence>
<dbReference type="PANTHER" id="PTHR21561">
    <property type="entry name" value="INO80 COMPLEX SUBUNIT B"/>
    <property type="match status" value="1"/>
</dbReference>
<feature type="region of interest" description="Disordered" evidence="1">
    <location>
        <begin position="1"/>
        <end position="281"/>
    </location>
</feature>
<dbReference type="GO" id="GO:0031011">
    <property type="term" value="C:Ino80 complex"/>
    <property type="evidence" value="ECO:0007669"/>
    <property type="project" value="InterPro"/>
</dbReference>
<dbReference type="AlphaFoldDB" id="A0A086SYP2"/>
<feature type="compositionally biased region" description="Polar residues" evidence="1">
    <location>
        <begin position="182"/>
        <end position="191"/>
    </location>
</feature>
<keyword evidence="4" id="KW-1185">Reference proteome</keyword>
<sequence>MSTRPRRSAATKAKETISVHAQWANTSDKRDPDPKPTMSSRRSSRVVRDDPDSAEDSHLDVTVKVGSGKLRQVTRGTGRRSDLFEGGEIVHGKRDRGGKKKYVVDSSPDDDDEEEEEEEAQIDDDEDDDMEDAEEDAEGEDDMEVDAEGEDVDAEGEEEEEEDAEGDVDMDTPARPGPTIKISRSSNTKTPRANEARVVADGEDDDEDDDDDDDDELSDPADSDAGDQTLGLGDGGDDGDGERAEIRVAAGEQDLDSDEDASGEEEEPDLTKMTKRQRARFEDTEQAFMKLSDEVQAKKVFTAEELSMRRQEMARRRRNLSEKRNEEVKMETINKLLKKQAPKVSKKAAAAAAAAADGAPEEEGSKVDPVFIRWTSTKEGSRVAIPDEMVDGPAGRVFQKGTGGLSSGKMVEEVA</sequence>
<dbReference type="HOGENOM" id="CLU_036529_1_0_1"/>
<feature type="compositionally biased region" description="Basic and acidic residues" evidence="1">
    <location>
        <begin position="79"/>
        <end position="92"/>
    </location>
</feature>
<proteinExistence type="predicted"/>
<name>A0A086SYP2_HAPC1</name>
<dbReference type="PANTHER" id="PTHR21561:SF12">
    <property type="entry name" value="INO80 COMPLEX SUBUNIT B"/>
    <property type="match status" value="1"/>
</dbReference>
<evidence type="ECO:0000259" key="2">
    <source>
        <dbReference type="SMART" id="SM01406"/>
    </source>
</evidence>
<accession>A0A086SYP2</accession>
<protein>
    <submittedName>
        <fullName evidence="3">INO80 complex subunit-like protein</fullName>
    </submittedName>
</protein>
<dbReference type="InterPro" id="IPR006880">
    <property type="entry name" value="INO80B_C"/>
</dbReference>